<dbReference type="GeneID" id="89972575"/>
<dbReference type="SUPFAM" id="SSF51735">
    <property type="entry name" value="NAD(P)-binding Rossmann-fold domains"/>
    <property type="match status" value="1"/>
</dbReference>
<dbReference type="RefSeq" id="XP_064704513.1">
    <property type="nucleotide sequence ID" value="XM_064847974.1"/>
</dbReference>
<evidence type="ECO:0000256" key="3">
    <source>
        <dbReference type="ARBA" id="ARBA00023002"/>
    </source>
</evidence>
<gene>
    <name evidence="4" type="ORF">LTR84_004397</name>
</gene>
<accession>A0AAV9N4Y9</accession>
<protein>
    <recommendedName>
        <fullName evidence="6">3-oxoacyl-[acyl-carrier protein] reductase</fullName>
    </recommendedName>
</protein>
<dbReference type="Proteomes" id="UP001358417">
    <property type="component" value="Unassembled WGS sequence"/>
</dbReference>
<dbReference type="PANTHER" id="PTHR24321">
    <property type="entry name" value="DEHYDROGENASES, SHORT CHAIN"/>
    <property type="match status" value="1"/>
</dbReference>
<dbReference type="Gene3D" id="3.40.50.720">
    <property type="entry name" value="NAD(P)-binding Rossmann-like Domain"/>
    <property type="match status" value="1"/>
</dbReference>
<dbReference type="PROSITE" id="PS00061">
    <property type="entry name" value="ADH_SHORT"/>
    <property type="match status" value="1"/>
</dbReference>
<keyword evidence="5" id="KW-1185">Reference proteome</keyword>
<proteinExistence type="inferred from homology"/>
<evidence type="ECO:0000256" key="1">
    <source>
        <dbReference type="ARBA" id="ARBA00006484"/>
    </source>
</evidence>
<dbReference type="InterPro" id="IPR002347">
    <property type="entry name" value="SDR_fam"/>
</dbReference>
<dbReference type="GO" id="GO:0016491">
    <property type="term" value="F:oxidoreductase activity"/>
    <property type="evidence" value="ECO:0007669"/>
    <property type="project" value="UniProtKB-KW"/>
</dbReference>
<dbReference type="AlphaFoldDB" id="A0AAV9N4Y9"/>
<sequence>MVSSEFGIPKIVLNPRRFEGQVAVITGSAQGIGQVVATLFAEQGARVVLLDINIEKLEEVKRTLVGRGLEALFEVCDLTDEDQVHRTVDAIVKLNGRIDIFAHVAGIYPAKPLLETTTLEYRKIFQVNMDSCFFLTQAVLPYMQKRGYGRIINTASTTIVKPEPGLSVYVASKSAVAGFTKATATEAGPGVTANCVSPTLTVTETTLGFEHTSAAFEPYVNLQCVKRSCLPQDVAHAIMYLASPEAEFITGQVFGIGGGSFFA</sequence>
<evidence type="ECO:0000313" key="5">
    <source>
        <dbReference type="Proteomes" id="UP001358417"/>
    </source>
</evidence>
<dbReference type="PANTHER" id="PTHR24321:SF8">
    <property type="entry name" value="ESTRADIOL 17-BETA-DEHYDROGENASE 8-RELATED"/>
    <property type="match status" value="1"/>
</dbReference>
<dbReference type="Pfam" id="PF13561">
    <property type="entry name" value="adh_short_C2"/>
    <property type="match status" value="1"/>
</dbReference>
<evidence type="ECO:0000313" key="4">
    <source>
        <dbReference type="EMBL" id="KAK5049468.1"/>
    </source>
</evidence>
<dbReference type="PRINTS" id="PR00080">
    <property type="entry name" value="SDRFAMILY"/>
</dbReference>
<dbReference type="InterPro" id="IPR036291">
    <property type="entry name" value="NAD(P)-bd_dom_sf"/>
</dbReference>
<dbReference type="InterPro" id="IPR020904">
    <property type="entry name" value="Sc_DH/Rdtase_CS"/>
</dbReference>
<name>A0AAV9N4Y9_9EURO</name>
<comment type="similarity">
    <text evidence="1">Belongs to the short-chain dehydrogenases/reductases (SDR) family.</text>
</comment>
<keyword evidence="2" id="KW-0521">NADP</keyword>
<dbReference type="CDD" id="cd05233">
    <property type="entry name" value="SDR_c"/>
    <property type="match status" value="1"/>
</dbReference>
<dbReference type="EMBL" id="JAVRRD010000019">
    <property type="protein sequence ID" value="KAK5049468.1"/>
    <property type="molecule type" value="Genomic_DNA"/>
</dbReference>
<organism evidence="4 5">
    <name type="scientific">Exophiala bonariae</name>
    <dbReference type="NCBI Taxonomy" id="1690606"/>
    <lineage>
        <taxon>Eukaryota</taxon>
        <taxon>Fungi</taxon>
        <taxon>Dikarya</taxon>
        <taxon>Ascomycota</taxon>
        <taxon>Pezizomycotina</taxon>
        <taxon>Eurotiomycetes</taxon>
        <taxon>Chaetothyriomycetidae</taxon>
        <taxon>Chaetothyriales</taxon>
        <taxon>Herpotrichiellaceae</taxon>
        <taxon>Exophiala</taxon>
    </lineage>
</organism>
<evidence type="ECO:0008006" key="6">
    <source>
        <dbReference type="Google" id="ProtNLM"/>
    </source>
</evidence>
<dbReference type="PRINTS" id="PR00081">
    <property type="entry name" value="GDHRDH"/>
</dbReference>
<reference evidence="4 5" key="1">
    <citation type="submission" date="2023-08" db="EMBL/GenBank/DDBJ databases">
        <title>Black Yeasts Isolated from many extreme environments.</title>
        <authorList>
            <person name="Coleine C."/>
            <person name="Stajich J.E."/>
            <person name="Selbmann L."/>
        </authorList>
    </citation>
    <scope>NUCLEOTIDE SEQUENCE [LARGE SCALE GENOMIC DNA]</scope>
    <source>
        <strain evidence="4 5">CCFEE 5792</strain>
    </source>
</reference>
<dbReference type="FunFam" id="3.40.50.720:FF:000084">
    <property type="entry name" value="Short-chain dehydrogenase reductase"/>
    <property type="match status" value="1"/>
</dbReference>
<evidence type="ECO:0000256" key="2">
    <source>
        <dbReference type="ARBA" id="ARBA00022857"/>
    </source>
</evidence>
<comment type="caution">
    <text evidence="4">The sequence shown here is derived from an EMBL/GenBank/DDBJ whole genome shotgun (WGS) entry which is preliminary data.</text>
</comment>
<keyword evidence="3" id="KW-0560">Oxidoreductase</keyword>